<dbReference type="Pfam" id="PF08355">
    <property type="entry name" value="EF_assoc_1"/>
    <property type="match status" value="1"/>
</dbReference>
<comment type="function">
    <text evidence="1">Mitochondrial GTPase involved in mitochondrial trafficking. Probably involved in control of anterograde transport of mitochondria and their subcellular distribution.</text>
</comment>
<dbReference type="CDD" id="cd10567">
    <property type="entry name" value="SWIB-MDM2_like"/>
    <property type="match status" value="1"/>
</dbReference>
<feature type="domain" description="EF-hand" evidence="22">
    <location>
        <begin position="327"/>
        <end position="362"/>
    </location>
</feature>
<dbReference type="PROSITE" id="PS51423">
    <property type="entry name" value="MIRO"/>
    <property type="match status" value="2"/>
</dbReference>
<dbReference type="SMART" id="SM00173">
    <property type="entry name" value="RAS"/>
    <property type="match status" value="1"/>
</dbReference>
<evidence type="ECO:0000259" key="25">
    <source>
        <dbReference type="PROSITE" id="PS51998"/>
    </source>
</evidence>
<evidence type="ECO:0000256" key="2">
    <source>
        <dbReference type="ARBA" id="ARBA00004123"/>
    </source>
</evidence>
<dbReference type="Gene3D" id="3.40.50.300">
    <property type="entry name" value="P-loop containing nucleotide triphosphate hydrolases"/>
    <property type="match status" value="2"/>
</dbReference>
<evidence type="ECO:0000256" key="17">
    <source>
        <dbReference type="ARBA" id="ARBA00023134"/>
    </source>
</evidence>
<keyword evidence="10" id="KW-0677">Repeat</keyword>
<evidence type="ECO:0000256" key="16">
    <source>
        <dbReference type="ARBA" id="ARBA00023128"/>
    </source>
</evidence>
<feature type="domain" description="DEK-C" evidence="25">
    <location>
        <begin position="831"/>
        <end position="886"/>
    </location>
</feature>
<dbReference type="Gene3D" id="1.10.245.10">
    <property type="entry name" value="SWIB/MDM2 domain"/>
    <property type="match status" value="1"/>
</dbReference>
<dbReference type="InterPro" id="IPR027417">
    <property type="entry name" value="P-loop_NTPase"/>
</dbReference>
<dbReference type="InterPro" id="IPR011992">
    <property type="entry name" value="EF-hand-dom_pair"/>
</dbReference>
<proteinExistence type="inferred from homology"/>
<evidence type="ECO:0000256" key="7">
    <source>
        <dbReference type="ARBA" id="ARBA00022517"/>
    </source>
</evidence>
<keyword evidence="13" id="KW-0378">Hydrolase</keyword>
<keyword evidence="12" id="KW-1000">Mitochondrion outer membrane</keyword>
<keyword evidence="7" id="KW-0690">Ribosome biogenesis</keyword>
<evidence type="ECO:0000256" key="14">
    <source>
        <dbReference type="ARBA" id="ARBA00022837"/>
    </source>
</evidence>
<dbReference type="PANTHER" id="PTHR13844">
    <property type="entry name" value="SWI/SNF-RELATED MATRIX-ASSOCIATED ACTIN-DEPENDENT REGULATOR OF CHROMATIN SUBFAMILY D"/>
    <property type="match status" value="1"/>
</dbReference>
<keyword evidence="14" id="KW-0106">Calcium</keyword>
<evidence type="ECO:0000259" key="22">
    <source>
        <dbReference type="PROSITE" id="PS50222"/>
    </source>
</evidence>
<dbReference type="SUPFAM" id="SSF52540">
    <property type="entry name" value="P-loop containing nucleoside triphosphate hydrolases"/>
    <property type="match status" value="2"/>
</dbReference>
<evidence type="ECO:0000256" key="9">
    <source>
        <dbReference type="ARBA" id="ARBA00022723"/>
    </source>
</evidence>
<feature type="compositionally biased region" description="Acidic residues" evidence="21">
    <location>
        <begin position="1056"/>
        <end position="1066"/>
    </location>
</feature>
<keyword evidence="9" id="KW-0479">Metal-binding</keyword>
<evidence type="ECO:0000259" key="24">
    <source>
        <dbReference type="PROSITE" id="PS51925"/>
    </source>
</evidence>
<dbReference type="Pfam" id="PF00071">
    <property type="entry name" value="Ras"/>
    <property type="match status" value="2"/>
</dbReference>
<evidence type="ECO:0000256" key="1">
    <source>
        <dbReference type="ARBA" id="ARBA00003481"/>
    </source>
</evidence>
<keyword evidence="27" id="KW-1185">Reference proteome</keyword>
<evidence type="ECO:0000256" key="20">
    <source>
        <dbReference type="ARBA" id="ARBA00032646"/>
    </source>
</evidence>
<feature type="domain" description="DM2" evidence="24">
    <location>
        <begin position="949"/>
        <end position="1026"/>
    </location>
</feature>
<dbReference type="InterPro" id="IPR013566">
    <property type="entry name" value="EF_hand_assoc_1"/>
</dbReference>
<sequence>MSLRIVICGDDAVGKSTLLASLVKGEYVPSVQSIIPSVTISKDDYVAMSDSISEDSEIDSSTSSLSPYIPSTTVIVDTLASDRMTLNKELKQADVILLVYSDHYTYERISLYWMPFFRASGVNLPVIVCANKSDLHGSSEKPLSFKQQNAEEFVPLINEFKEIEACVRCSAKTSANVVDAFYLCQRAVTHPISPIFDSKEGNLKPAAVEALKRVFFLCDADQDGYLSFQEFSDLHSKCFGHPASQEEFDDIVLSLSSVILPSEGDPKGISENAFIILNKMYAEKGRHETIWGILRAFQYTNSLSLNDKFLFPSIEVSEHSSVELSPIGYRFFVDLFLKFDKDNDGGLNEEELSNLFLPTPGIPKLWKESNFPSSIVCNERGYVSLQGWLAQWNLTTFLDHKTTLEYLAYLGFDEGNSTKAIRVTKQRKLRQKQGKQYRSPVNDRNVFNCFVVGGPQSGKTSLLEQFIRGTFSEYYSPTIQPKICVKDIELRGGKQCYLILEELGQLEPAILENKSVLDKCDVICYTYDSSDPDSFQYLVDLRKKFSNYLDEIPSVFVALKADLDKQQQRSDVQPENYTRDLFLSSPLHISSSWTTSLHELFIQLVDAAKTPSISTPGLETHPDTTDFENLKHYLIAGGAIGFMAIFSFKPVTVKKPIPNTYDLGNLATFDPNPLDNALLKDPEQKEQHLAAVTRDNLQLLINQVLSLPVKTTTDAQGTSAGQDSTMALIQLPEPSTPLPREKAIPKAKPPTKWEQFAAKKGIKAKAKDGKMVYDEATGEWVPKWGYKGKNKDLDNQWLVEIDEKVKGTPDELIDPRTLKRAERKKLVKKNELQHKRNLKNSQAILSVADLEEITVKRIRNALQELFAVDLLPHKKEMNNYILQRYYKLLDEKDNKKDDVEKKEREYQDHLLAQKLSRSENNRPLTRRGGSSKVVKKKVSKRTGKTPNTAFNQELVLSPQLQEVVKSERLSRPQVVKQMWAYIKANNLQDQSDKRKIHCDEKLKNVFKKSSVGMFEMNKILGDHFIKDDELLNGQKEDTVSTSEEEVKPNLKREVISDDSEISDVDD</sequence>
<dbReference type="PROSITE" id="PS51925">
    <property type="entry name" value="SWIB_MDM2"/>
    <property type="match status" value="1"/>
</dbReference>
<feature type="region of interest" description="Disordered" evidence="21">
    <location>
        <begin position="910"/>
        <end position="945"/>
    </location>
</feature>
<dbReference type="Pfam" id="PF04939">
    <property type="entry name" value="RRS1"/>
    <property type="match status" value="1"/>
</dbReference>
<dbReference type="PRINTS" id="PR00449">
    <property type="entry name" value="RASTRNSFRMNG"/>
</dbReference>
<dbReference type="EMBL" id="CP076661">
    <property type="protein sequence ID" value="QWU86822.1"/>
    <property type="molecule type" value="Genomic_DNA"/>
</dbReference>
<dbReference type="InterPro" id="IPR002048">
    <property type="entry name" value="EF_hand_dom"/>
</dbReference>
<evidence type="ECO:0000313" key="27">
    <source>
        <dbReference type="Proteomes" id="UP000825434"/>
    </source>
</evidence>
<evidence type="ECO:0000256" key="21">
    <source>
        <dbReference type="SAM" id="MobiDB-lite"/>
    </source>
</evidence>
<dbReference type="Proteomes" id="UP000825434">
    <property type="component" value="Chromosome 1"/>
</dbReference>
<dbReference type="SMART" id="SM00151">
    <property type="entry name" value="SWIB"/>
    <property type="match status" value="1"/>
</dbReference>
<keyword evidence="19" id="KW-0539">Nucleus</keyword>
<dbReference type="PROSITE" id="PS50222">
    <property type="entry name" value="EF_HAND_2"/>
    <property type="match status" value="2"/>
</dbReference>
<dbReference type="SMART" id="SM00175">
    <property type="entry name" value="RAB"/>
    <property type="match status" value="1"/>
</dbReference>
<dbReference type="InterPro" id="IPR007023">
    <property type="entry name" value="Ribosom_reg"/>
</dbReference>
<accession>A0ABX8I1A4</accession>
<dbReference type="InterPro" id="IPR013567">
    <property type="entry name" value="EF_hand_assoc_2"/>
</dbReference>
<evidence type="ECO:0000256" key="19">
    <source>
        <dbReference type="ARBA" id="ARBA00023242"/>
    </source>
</evidence>
<evidence type="ECO:0000256" key="13">
    <source>
        <dbReference type="ARBA" id="ARBA00022801"/>
    </source>
</evidence>
<comment type="similarity">
    <text evidence="5">Belongs to the RRS1 family.</text>
</comment>
<dbReference type="Gene3D" id="1.10.238.10">
    <property type="entry name" value="EF-hand"/>
    <property type="match status" value="2"/>
</dbReference>
<dbReference type="CDD" id="cd01892">
    <property type="entry name" value="Miro2"/>
    <property type="match status" value="1"/>
</dbReference>
<evidence type="ECO:0000256" key="18">
    <source>
        <dbReference type="ARBA" id="ARBA00023136"/>
    </source>
</evidence>
<feature type="domain" description="Miro" evidence="23">
    <location>
        <begin position="1"/>
        <end position="190"/>
    </location>
</feature>
<dbReference type="SMART" id="SM00054">
    <property type="entry name" value="EFh"/>
    <property type="match status" value="2"/>
</dbReference>
<comment type="similarity">
    <text evidence="4">Belongs to the mitochondrial Rho GTPase family.</text>
</comment>
<keyword evidence="16" id="KW-0496">Mitochondrion</keyword>
<feature type="compositionally biased region" description="Basic residues" evidence="21">
    <location>
        <begin position="933"/>
        <end position="943"/>
    </location>
</feature>
<evidence type="ECO:0000256" key="8">
    <source>
        <dbReference type="ARBA" id="ARBA00022692"/>
    </source>
</evidence>
<name>A0ABX8I1A4_9ASCO</name>
<evidence type="ECO:0000256" key="12">
    <source>
        <dbReference type="ARBA" id="ARBA00022787"/>
    </source>
</evidence>
<feature type="domain" description="Miro" evidence="23">
    <location>
        <begin position="444"/>
        <end position="610"/>
    </location>
</feature>
<feature type="domain" description="EF-hand" evidence="22">
    <location>
        <begin position="206"/>
        <end position="241"/>
    </location>
</feature>
<evidence type="ECO:0000256" key="15">
    <source>
        <dbReference type="ARBA" id="ARBA00022989"/>
    </source>
</evidence>
<evidence type="ECO:0000259" key="23">
    <source>
        <dbReference type="PROSITE" id="PS51423"/>
    </source>
</evidence>
<evidence type="ECO:0000256" key="4">
    <source>
        <dbReference type="ARBA" id="ARBA00007981"/>
    </source>
</evidence>
<dbReference type="Pfam" id="PF02201">
    <property type="entry name" value="SWIB"/>
    <property type="match status" value="1"/>
</dbReference>
<dbReference type="SUPFAM" id="SSF47592">
    <property type="entry name" value="SWIB/MDM2 domain"/>
    <property type="match status" value="1"/>
</dbReference>
<comment type="subcellular location">
    <subcellularLocation>
        <location evidence="3">Mitochondrion outer membrane</location>
        <topology evidence="3">Single-pass type IV membrane protein</topology>
    </subcellularLocation>
    <subcellularLocation>
        <location evidence="2">Nucleus</location>
    </subcellularLocation>
</comment>
<feature type="region of interest" description="Disordered" evidence="21">
    <location>
        <begin position="1032"/>
        <end position="1066"/>
    </location>
</feature>
<keyword evidence="18" id="KW-0472">Membrane</keyword>
<dbReference type="Pfam" id="PF08766">
    <property type="entry name" value="DEK_C"/>
    <property type="match status" value="1"/>
</dbReference>
<reference evidence="26 27" key="1">
    <citation type="submission" date="2021-06" db="EMBL/GenBank/DDBJ databases">
        <title>Candida outbreak in Lebanon.</title>
        <authorList>
            <person name="Finianos M."/>
        </authorList>
    </citation>
    <scope>NUCLEOTIDE SEQUENCE [LARGE SCALE GENOMIC DNA]</scope>
    <source>
        <strain evidence="26">CA3LBN</strain>
    </source>
</reference>
<evidence type="ECO:0000256" key="11">
    <source>
        <dbReference type="ARBA" id="ARBA00022741"/>
    </source>
</evidence>
<dbReference type="InterPro" id="IPR019835">
    <property type="entry name" value="SWIB_domain"/>
</dbReference>
<dbReference type="InterPro" id="IPR036885">
    <property type="entry name" value="SWIB_MDM2_dom_sf"/>
</dbReference>
<dbReference type="InterPro" id="IPR003121">
    <property type="entry name" value="SWIB_MDM2_domain"/>
</dbReference>
<dbReference type="InterPro" id="IPR014876">
    <property type="entry name" value="DEK_C"/>
</dbReference>
<evidence type="ECO:0000256" key="5">
    <source>
        <dbReference type="ARBA" id="ARBA00010077"/>
    </source>
</evidence>
<gene>
    <name evidence="26" type="ORF">CA3LBN_001040</name>
</gene>
<evidence type="ECO:0000256" key="10">
    <source>
        <dbReference type="ARBA" id="ARBA00022737"/>
    </source>
</evidence>
<evidence type="ECO:0000313" key="26">
    <source>
        <dbReference type="EMBL" id="QWU86822.1"/>
    </source>
</evidence>
<dbReference type="PROSITE" id="PS00018">
    <property type="entry name" value="EF_HAND_1"/>
    <property type="match status" value="1"/>
</dbReference>
<keyword evidence="17" id="KW-0342">GTP-binding</keyword>
<dbReference type="PROSITE" id="PS51998">
    <property type="entry name" value="DEK_C"/>
    <property type="match status" value="1"/>
</dbReference>
<organism evidence="26 27">
    <name type="scientific">Candidozyma haemuli</name>
    <dbReference type="NCBI Taxonomy" id="45357"/>
    <lineage>
        <taxon>Eukaryota</taxon>
        <taxon>Fungi</taxon>
        <taxon>Dikarya</taxon>
        <taxon>Ascomycota</taxon>
        <taxon>Saccharomycotina</taxon>
        <taxon>Pichiomycetes</taxon>
        <taxon>Metschnikowiaceae</taxon>
        <taxon>Candidozyma</taxon>
    </lineage>
</organism>
<dbReference type="InterPro" id="IPR020860">
    <property type="entry name" value="MIRO_dom"/>
</dbReference>
<dbReference type="SMART" id="SM00174">
    <property type="entry name" value="RHO"/>
    <property type="match status" value="1"/>
</dbReference>
<dbReference type="Pfam" id="PF08356">
    <property type="entry name" value="EF_assoc_2"/>
    <property type="match status" value="1"/>
</dbReference>
<keyword evidence="15" id="KW-1133">Transmembrane helix</keyword>
<evidence type="ECO:0000256" key="6">
    <source>
        <dbReference type="ARBA" id="ARBA00019119"/>
    </source>
</evidence>
<dbReference type="Pfam" id="PF13202">
    <property type="entry name" value="EF-hand_5"/>
    <property type="match status" value="1"/>
</dbReference>
<feature type="compositionally biased region" description="Basic and acidic residues" evidence="21">
    <location>
        <begin position="1032"/>
        <end position="1055"/>
    </location>
</feature>
<keyword evidence="8" id="KW-0812">Transmembrane</keyword>
<evidence type="ECO:0000256" key="3">
    <source>
        <dbReference type="ARBA" id="ARBA00004200"/>
    </source>
</evidence>
<dbReference type="InterPro" id="IPR001806">
    <property type="entry name" value="Small_GTPase"/>
</dbReference>
<keyword evidence="11" id="KW-0547">Nucleotide-binding</keyword>
<dbReference type="SUPFAM" id="SSF47473">
    <property type="entry name" value="EF-hand"/>
    <property type="match status" value="1"/>
</dbReference>
<dbReference type="InterPro" id="IPR018247">
    <property type="entry name" value="EF_Hand_1_Ca_BS"/>
</dbReference>
<protein>
    <recommendedName>
        <fullName evidence="6">Mitochondrial Rho GTPase 1</fullName>
    </recommendedName>
    <alternativeName>
        <fullName evidence="20">GTPase EF-hand protein of mitochondria 1</fullName>
    </alternativeName>
</protein>